<name>A0A832A1R3_9BACT</name>
<reference evidence="2" key="1">
    <citation type="journal article" date="2020" name="mSystems">
        <title>Genome- and Community-Level Interaction Insights into Carbon Utilization and Element Cycling Functions of Hydrothermarchaeota in Hydrothermal Sediment.</title>
        <authorList>
            <person name="Zhou Z."/>
            <person name="Liu Y."/>
            <person name="Xu W."/>
            <person name="Pan J."/>
            <person name="Luo Z.H."/>
            <person name="Li M."/>
        </authorList>
    </citation>
    <scope>NUCLEOTIDE SEQUENCE [LARGE SCALE GENOMIC DNA]</scope>
    <source>
        <strain evidence="2">SpSt-456</strain>
    </source>
</reference>
<feature type="region of interest" description="Disordered" evidence="1">
    <location>
        <begin position="44"/>
        <end position="70"/>
    </location>
</feature>
<sequence>MKIESLQNLSGIVQEENRQAGRTGPAGASFQQLLNEAVAAGVQPESGLQGPAGSDLSVSSAVGASMPNETKAMPPMMGALDGALGQLATLCAQAGQAPLDLNALAQALGNLGQTADEIVRHTQSLAESHPARRLAEEARVLAYVESVKWRRGDYL</sequence>
<evidence type="ECO:0000256" key="1">
    <source>
        <dbReference type="SAM" id="MobiDB-lite"/>
    </source>
</evidence>
<dbReference type="AlphaFoldDB" id="A0A832A1R3"/>
<protein>
    <submittedName>
        <fullName evidence="2">Uncharacterized protein</fullName>
    </submittedName>
</protein>
<comment type="caution">
    <text evidence="2">The sequence shown here is derived from an EMBL/GenBank/DDBJ whole genome shotgun (WGS) entry which is preliminary data.</text>
</comment>
<accession>A0A832A1R3</accession>
<proteinExistence type="predicted"/>
<organism evidence="2">
    <name type="scientific">Desulfacinum infernum</name>
    <dbReference type="NCBI Taxonomy" id="35837"/>
    <lineage>
        <taxon>Bacteria</taxon>
        <taxon>Pseudomonadati</taxon>
        <taxon>Thermodesulfobacteriota</taxon>
        <taxon>Syntrophobacteria</taxon>
        <taxon>Syntrophobacterales</taxon>
        <taxon>Syntrophobacteraceae</taxon>
        <taxon>Desulfacinum</taxon>
    </lineage>
</organism>
<evidence type="ECO:0000313" key="2">
    <source>
        <dbReference type="EMBL" id="HFK96918.1"/>
    </source>
</evidence>
<gene>
    <name evidence="2" type="ORF">ENS06_06280</name>
</gene>
<dbReference type="EMBL" id="DSTK01000019">
    <property type="protein sequence ID" value="HFK96918.1"/>
    <property type="molecule type" value="Genomic_DNA"/>
</dbReference>